<evidence type="ECO:0000259" key="1">
    <source>
        <dbReference type="PROSITE" id="PS50181"/>
    </source>
</evidence>
<name>A0AAV5W7D7_9BILA</name>
<evidence type="ECO:0000313" key="3">
    <source>
        <dbReference type="Proteomes" id="UP001432322"/>
    </source>
</evidence>
<dbReference type="SUPFAM" id="SSF81383">
    <property type="entry name" value="F-box domain"/>
    <property type="match status" value="1"/>
</dbReference>
<dbReference type="PROSITE" id="PS50181">
    <property type="entry name" value="FBOX"/>
    <property type="match status" value="1"/>
</dbReference>
<sequence>LYHQPKMSQQSMTEIADRIKNMEELCLMDLPNEILTRIFSYLDVSSRLKFRVNKRIDELELNAKNHVDKLEIDILSGRRCRLTDIFCLDEWSCGTLTGKFIRIDRLVNGLNRLSLNASIRSVNIRFIRVNEDYGCCRIIDSILKFKINYLYINPFYHKDGRYELRDLHGPNLSTLLTIAENITHANIRLVWVSITAKELCRIRELMLKRECKMESFSILVDSGVDESFLKECFGVTLEDHLKHIRKRIYRSSNPMLELSSSIPTRWLDLRHFEGNFETYFDRTEDRMEGIIENMIRFALCSESDMNMKKTWGSIIKFDHEY</sequence>
<dbReference type="Proteomes" id="UP001432322">
    <property type="component" value="Unassembled WGS sequence"/>
</dbReference>
<dbReference type="AlphaFoldDB" id="A0AAV5W7D7"/>
<protein>
    <recommendedName>
        <fullName evidence="1">F-box domain-containing protein</fullName>
    </recommendedName>
</protein>
<dbReference type="Pfam" id="PF00646">
    <property type="entry name" value="F-box"/>
    <property type="match status" value="1"/>
</dbReference>
<dbReference type="InterPro" id="IPR001810">
    <property type="entry name" value="F-box_dom"/>
</dbReference>
<reference evidence="2" key="1">
    <citation type="submission" date="2023-10" db="EMBL/GenBank/DDBJ databases">
        <title>Genome assembly of Pristionchus species.</title>
        <authorList>
            <person name="Yoshida K."/>
            <person name="Sommer R.J."/>
        </authorList>
    </citation>
    <scope>NUCLEOTIDE SEQUENCE</scope>
    <source>
        <strain evidence="2">RS5133</strain>
    </source>
</reference>
<proteinExistence type="predicted"/>
<dbReference type="InterPro" id="IPR036047">
    <property type="entry name" value="F-box-like_dom_sf"/>
</dbReference>
<feature type="non-terminal residue" evidence="2">
    <location>
        <position position="1"/>
    </location>
</feature>
<evidence type="ECO:0000313" key="2">
    <source>
        <dbReference type="EMBL" id="GMT27889.1"/>
    </source>
</evidence>
<keyword evidence="3" id="KW-1185">Reference proteome</keyword>
<accession>A0AAV5W7D7</accession>
<organism evidence="2 3">
    <name type="scientific">Pristionchus fissidentatus</name>
    <dbReference type="NCBI Taxonomy" id="1538716"/>
    <lineage>
        <taxon>Eukaryota</taxon>
        <taxon>Metazoa</taxon>
        <taxon>Ecdysozoa</taxon>
        <taxon>Nematoda</taxon>
        <taxon>Chromadorea</taxon>
        <taxon>Rhabditida</taxon>
        <taxon>Rhabditina</taxon>
        <taxon>Diplogasteromorpha</taxon>
        <taxon>Diplogasteroidea</taxon>
        <taxon>Neodiplogasteridae</taxon>
        <taxon>Pristionchus</taxon>
    </lineage>
</organism>
<comment type="caution">
    <text evidence="2">The sequence shown here is derived from an EMBL/GenBank/DDBJ whole genome shotgun (WGS) entry which is preliminary data.</text>
</comment>
<gene>
    <name evidence="2" type="ORF">PFISCL1PPCAC_19186</name>
</gene>
<feature type="domain" description="F-box" evidence="1">
    <location>
        <begin position="24"/>
        <end position="51"/>
    </location>
</feature>
<dbReference type="EMBL" id="BTSY01000005">
    <property type="protein sequence ID" value="GMT27889.1"/>
    <property type="molecule type" value="Genomic_DNA"/>
</dbReference>